<reference evidence="7" key="1">
    <citation type="submission" date="2020-08" db="EMBL/GenBank/DDBJ databases">
        <title>Genome sequencing and assembly of the red palm weevil Rhynchophorus ferrugineus.</title>
        <authorList>
            <person name="Dias G.B."/>
            <person name="Bergman C.M."/>
            <person name="Manee M."/>
        </authorList>
    </citation>
    <scope>NUCLEOTIDE SEQUENCE</scope>
    <source>
        <strain evidence="7">AA-2017</strain>
        <tissue evidence="7">Whole larva</tissue>
    </source>
</reference>
<dbReference type="Gene3D" id="3.30.40.10">
    <property type="entry name" value="Zinc/RING finger domain, C3HC4 (zinc finger)"/>
    <property type="match status" value="1"/>
</dbReference>
<dbReference type="PANTHER" id="PTHR22663:SF17">
    <property type="entry name" value="RING FINGER PROTEIN NARYA-RELATED"/>
    <property type="match status" value="1"/>
</dbReference>
<dbReference type="GO" id="GO:0008270">
    <property type="term" value="F:zinc ion binding"/>
    <property type="evidence" value="ECO:0007669"/>
    <property type="project" value="UniProtKB-KW"/>
</dbReference>
<keyword evidence="4" id="KW-0469">Meiosis</keyword>
<proteinExistence type="predicted"/>
<accession>A0A834I8I2</accession>
<evidence type="ECO:0000256" key="3">
    <source>
        <dbReference type="ARBA" id="ARBA00022833"/>
    </source>
</evidence>
<evidence type="ECO:0000313" key="7">
    <source>
        <dbReference type="EMBL" id="KAF7273488.1"/>
    </source>
</evidence>
<keyword evidence="1" id="KW-0479">Metal-binding</keyword>
<gene>
    <name evidence="7" type="ORF">GWI33_013809</name>
</gene>
<evidence type="ECO:0000313" key="8">
    <source>
        <dbReference type="Proteomes" id="UP000625711"/>
    </source>
</evidence>
<keyword evidence="3" id="KW-0862">Zinc</keyword>
<dbReference type="Proteomes" id="UP000625711">
    <property type="component" value="Unassembled WGS sequence"/>
</dbReference>
<evidence type="ECO:0000256" key="2">
    <source>
        <dbReference type="ARBA" id="ARBA00022771"/>
    </source>
</evidence>
<dbReference type="InterPro" id="IPR001841">
    <property type="entry name" value="Znf_RING"/>
</dbReference>
<dbReference type="GO" id="GO:0000795">
    <property type="term" value="C:synaptonemal complex"/>
    <property type="evidence" value="ECO:0007669"/>
    <property type="project" value="InterPro"/>
</dbReference>
<feature type="domain" description="RING-type" evidence="6">
    <location>
        <begin position="7"/>
        <end position="50"/>
    </location>
</feature>
<dbReference type="OrthoDB" id="2535391at2759"/>
<evidence type="ECO:0000256" key="1">
    <source>
        <dbReference type="ARBA" id="ARBA00022723"/>
    </source>
</evidence>
<dbReference type="PANTHER" id="PTHR22663">
    <property type="entry name" value="RING FINGER PROTEIN NARYA-RELATED"/>
    <property type="match status" value="1"/>
</dbReference>
<keyword evidence="8" id="KW-1185">Reference proteome</keyword>
<dbReference type="GO" id="GO:0007129">
    <property type="term" value="P:homologous chromosome pairing at meiosis"/>
    <property type="evidence" value="ECO:0007669"/>
    <property type="project" value="TreeGrafter"/>
</dbReference>
<keyword evidence="2 5" id="KW-0863">Zinc-finger</keyword>
<dbReference type="AlphaFoldDB" id="A0A834I8I2"/>
<comment type="caution">
    <text evidence="7">The sequence shown here is derived from an EMBL/GenBank/DDBJ whole genome shotgun (WGS) entry which is preliminary data.</text>
</comment>
<evidence type="ECO:0000259" key="6">
    <source>
        <dbReference type="PROSITE" id="PS50089"/>
    </source>
</evidence>
<dbReference type="PROSITE" id="PS00518">
    <property type="entry name" value="ZF_RING_1"/>
    <property type="match status" value="1"/>
</dbReference>
<dbReference type="GO" id="GO:0016925">
    <property type="term" value="P:protein sumoylation"/>
    <property type="evidence" value="ECO:0007669"/>
    <property type="project" value="TreeGrafter"/>
</dbReference>
<dbReference type="SUPFAM" id="SSF57850">
    <property type="entry name" value="RING/U-box"/>
    <property type="match status" value="1"/>
</dbReference>
<dbReference type="EMBL" id="JAACXV010013401">
    <property type="protein sequence ID" value="KAF7273488.1"/>
    <property type="molecule type" value="Genomic_DNA"/>
</dbReference>
<dbReference type="InterPro" id="IPR013083">
    <property type="entry name" value="Znf_RING/FYVE/PHD"/>
</dbReference>
<name>A0A834I8I2_RHYFE</name>
<protein>
    <recommendedName>
        <fullName evidence="6">RING-type domain-containing protein</fullName>
    </recommendedName>
</protein>
<sequence>MNNWVFCNRCLGKYTNKVSTRKYFLSECGHIFCGDCMRKIIETKKCEICKTPAAFMELSAEMDFTKQLFFWPMENILQQSIRIFDFQNMHRKLYLKCLENKYNYLKKQCLTYYNTYKKLQKENQTLRENLTMVGLKSSPFLSSTPAMDRNHQMCDDLSAISSIRAGTPASIPGSAKRIFPYDMSRKFMATSATNSSLNPSPAQTVPRSSVAPVHRNLVSSTPSFMSKQAVKSRIPLIYPRK</sequence>
<evidence type="ECO:0000256" key="5">
    <source>
        <dbReference type="PROSITE-ProRule" id="PRU00175"/>
    </source>
</evidence>
<dbReference type="GO" id="GO:0007131">
    <property type="term" value="P:reciprocal meiotic recombination"/>
    <property type="evidence" value="ECO:0007669"/>
    <property type="project" value="InterPro"/>
</dbReference>
<dbReference type="InterPro" id="IPR017907">
    <property type="entry name" value="Znf_RING_CS"/>
</dbReference>
<dbReference type="InterPro" id="IPR042123">
    <property type="entry name" value="Zip3/RNF212-like"/>
</dbReference>
<organism evidence="7 8">
    <name type="scientific">Rhynchophorus ferrugineus</name>
    <name type="common">Red palm weevil</name>
    <name type="synonym">Curculio ferrugineus</name>
    <dbReference type="NCBI Taxonomy" id="354439"/>
    <lineage>
        <taxon>Eukaryota</taxon>
        <taxon>Metazoa</taxon>
        <taxon>Ecdysozoa</taxon>
        <taxon>Arthropoda</taxon>
        <taxon>Hexapoda</taxon>
        <taxon>Insecta</taxon>
        <taxon>Pterygota</taxon>
        <taxon>Neoptera</taxon>
        <taxon>Endopterygota</taxon>
        <taxon>Coleoptera</taxon>
        <taxon>Polyphaga</taxon>
        <taxon>Cucujiformia</taxon>
        <taxon>Curculionidae</taxon>
        <taxon>Dryophthorinae</taxon>
        <taxon>Rhynchophorus</taxon>
    </lineage>
</organism>
<dbReference type="GO" id="GO:0019789">
    <property type="term" value="F:SUMO transferase activity"/>
    <property type="evidence" value="ECO:0007669"/>
    <property type="project" value="InterPro"/>
</dbReference>
<evidence type="ECO:0000256" key="4">
    <source>
        <dbReference type="ARBA" id="ARBA00023254"/>
    </source>
</evidence>
<dbReference type="PROSITE" id="PS50089">
    <property type="entry name" value="ZF_RING_2"/>
    <property type="match status" value="1"/>
</dbReference>
<dbReference type="Pfam" id="PF14634">
    <property type="entry name" value="zf-RING_5"/>
    <property type="match status" value="1"/>
</dbReference>